<reference evidence="2" key="1">
    <citation type="submission" date="2017-02" db="EMBL/GenBank/DDBJ databases">
        <authorList>
            <person name="Daims H."/>
        </authorList>
    </citation>
    <scope>NUCLEOTIDE SEQUENCE [LARGE SCALE GENOMIC DNA]</scope>
</reference>
<keyword evidence="2" id="KW-1185">Reference proteome</keyword>
<dbReference type="Proteomes" id="UP000195667">
    <property type="component" value="Unassembled WGS sequence"/>
</dbReference>
<protein>
    <submittedName>
        <fullName evidence="1">Uncharacterized protein</fullName>
    </submittedName>
</protein>
<organism evidence="1 2">
    <name type="scientific">Crenothrix polyspora</name>
    <dbReference type="NCBI Taxonomy" id="360316"/>
    <lineage>
        <taxon>Bacteria</taxon>
        <taxon>Pseudomonadati</taxon>
        <taxon>Pseudomonadota</taxon>
        <taxon>Gammaproteobacteria</taxon>
        <taxon>Methylococcales</taxon>
        <taxon>Crenotrichaceae</taxon>
        <taxon>Crenothrix</taxon>
    </lineage>
</organism>
<accession>A0A1R4H921</accession>
<dbReference type="EMBL" id="FUKI01000108">
    <property type="protein sequence ID" value="SJM92713.1"/>
    <property type="molecule type" value="Genomic_DNA"/>
</dbReference>
<sequence>MTTQTKKSSRLLEAVYKTANDFHNSGVFNQEKMQKYNELCLSPVIIANKMPIYLDSDIIEYFNEKCLTKQESLQTLVNDLLRQDIEIAKRVAFVR</sequence>
<evidence type="ECO:0000313" key="1">
    <source>
        <dbReference type="EMBL" id="SJM92713.1"/>
    </source>
</evidence>
<dbReference type="RefSeq" id="WP_245807951.1">
    <property type="nucleotide sequence ID" value="NZ_FUKI01000108.1"/>
</dbReference>
<evidence type="ECO:0000313" key="2">
    <source>
        <dbReference type="Proteomes" id="UP000195667"/>
    </source>
</evidence>
<dbReference type="AlphaFoldDB" id="A0A1R4H921"/>
<gene>
    <name evidence="1" type="ORF">CRENPOLYSF1_330019</name>
</gene>
<proteinExistence type="predicted"/>
<name>A0A1R4H921_9GAMM</name>